<reference evidence="1" key="1">
    <citation type="journal article" date="2020" name="bioRxiv">
        <title>Genomic and phenotypic heterogeneity of clinical isolates of the human pathogens Aspergillus fumigatus, Aspergillus lentulus and Aspergillus fumigatiaffinis.</title>
        <authorList>
            <person name="dos Santos R.A.C."/>
            <person name="Steenwyk J.L."/>
            <person name="Rivero-Menendez O."/>
            <person name="Mead M.E."/>
            <person name="Silva L.P."/>
            <person name="Bastos R.W."/>
            <person name="Alastruey-Izquierdo A."/>
            <person name="Goldman G.H."/>
            <person name="Rokas A."/>
        </authorList>
    </citation>
    <scope>NUCLEOTIDE SEQUENCE</scope>
    <source>
        <strain evidence="1">CNM-CM8927</strain>
    </source>
</reference>
<organism evidence="1 2">
    <name type="scientific">Aspergillus lentulus</name>
    <dbReference type="NCBI Taxonomy" id="293939"/>
    <lineage>
        <taxon>Eukaryota</taxon>
        <taxon>Fungi</taxon>
        <taxon>Dikarya</taxon>
        <taxon>Ascomycota</taxon>
        <taxon>Pezizomycotina</taxon>
        <taxon>Eurotiomycetes</taxon>
        <taxon>Eurotiomycetidae</taxon>
        <taxon>Eurotiales</taxon>
        <taxon>Aspergillaceae</taxon>
        <taxon>Aspergillus</taxon>
        <taxon>Aspergillus subgen. Fumigati</taxon>
    </lineage>
</organism>
<dbReference type="EMBL" id="JAAAPU010000145">
    <property type="protein sequence ID" value="KAF4201358.1"/>
    <property type="molecule type" value="Genomic_DNA"/>
</dbReference>
<name>A0AAN6BLW4_ASPLE</name>
<comment type="caution">
    <text evidence="1">The sequence shown here is derived from an EMBL/GenBank/DDBJ whole genome shotgun (WGS) entry which is preliminary data.</text>
</comment>
<gene>
    <name evidence="1" type="ORF">CNMCM8927_001686</name>
</gene>
<protein>
    <submittedName>
        <fullName evidence="1">Uncharacterized protein</fullName>
    </submittedName>
</protein>
<accession>A0AAN6BLW4</accession>
<reference evidence="1" key="2">
    <citation type="submission" date="2020-04" db="EMBL/GenBank/DDBJ databases">
        <authorList>
            <person name="Santos R.A.C."/>
            <person name="Steenwyk J.L."/>
            <person name="Rivero-Menendez O."/>
            <person name="Mead M.E."/>
            <person name="Silva L.P."/>
            <person name="Bastos R.W."/>
            <person name="Alastruey-Izquierdo A."/>
            <person name="Goldman G.H."/>
            <person name="Rokas A."/>
        </authorList>
    </citation>
    <scope>NUCLEOTIDE SEQUENCE</scope>
    <source>
        <strain evidence="1">CNM-CM8927</strain>
    </source>
</reference>
<evidence type="ECO:0000313" key="1">
    <source>
        <dbReference type="EMBL" id="KAF4201358.1"/>
    </source>
</evidence>
<dbReference type="AlphaFoldDB" id="A0AAN6BLW4"/>
<proteinExistence type="predicted"/>
<evidence type="ECO:0000313" key="2">
    <source>
        <dbReference type="Proteomes" id="UP000649114"/>
    </source>
</evidence>
<dbReference type="Proteomes" id="UP000649114">
    <property type="component" value="Unassembled WGS sequence"/>
</dbReference>
<sequence>MEEQTQHSIPFTKFIHHSARGFQTWQELCKHIRRQVLQAQSSTEIAYTSVPPDWGPVIVDSLDEDGDVERLNAAMNYNSVTETLLAKVISTRLFACHFNWMRIQEGDWRRKNLVMDGHMRLLTVLANATHGRFEAPYSGSRKTPTFYSESRERLLEDMRLWLIGARPFVKVVVIIMYARKGNTNQVEGKAEIYVRDANGDPVLQQEATIFPATQSECSLGITAGDLFGPVLPQGLQADTVLPLSIDNLRKEARDAMVHMDLVPAT</sequence>